<dbReference type="AlphaFoldDB" id="A0A1J5T580"/>
<evidence type="ECO:0000256" key="6">
    <source>
        <dbReference type="SAM" id="Phobius"/>
    </source>
</evidence>
<comment type="caution">
    <text evidence="7">The sequence shown here is derived from an EMBL/GenBank/DDBJ whole genome shotgun (WGS) entry which is preliminary data.</text>
</comment>
<feature type="transmembrane region" description="Helical" evidence="6">
    <location>
        <begin position="63"/>
        <end position="83"/>
    </location>
</feature>
<dbReference type="PANTHER" id="PTHR30477:SF19">
    <property type="entry name" value="METAL ABC TRANSPORTER PERMEASE"/>
    <property type="match status" value="1"/>
</dbReference>
<dbReference type="EMBL" id="MLJW01000008">
    <property type="protein sequence ID" value="OIR15999.1"/>
    <property type="molecule type" value="Genomic_DNA"/>
</dbReference>
<evidence type="ECO:0000256" key="2">
    <source>
        <dbReference type="ARBA" id="ARBA00008034"/>
    </source>
</evidence>
<dbReference type="InterPro" id="IPR001626">
    <property type="entry name" value="ABC_TroCD"/>
</dbReference>
<reference evidence="7" key="1">
    <citation type="submission" date="2016-10" db="EMBL/GenBank/DDBJ databases">
        <title>Sequence of Gallionella enrichment culture.</title>
        <authorList>
            <person name="Poehlein A."/>
            <person name="Muehling M."/>
            <person name="Daniel R."/>
        </authorList>
    </citation>
    <scope>NUCLEOTIDE SEQUENCE</scope>
</reference>
<protein>
    <submittedName>
        <fullName evidence="7">High-affinity zinc transporter membrane component</fullName>
    </submittedName>
</protein>
<organism evidence="7">
    <name type="scientific">mine drainage metagenome</name>
    <dbReference type="NCBI Taxonomy" id="410659"/>
    <lineage>
        <taxon>unclassified sequences</taxon>
        <taxon>metagenomes</taxon>
        <taxon>ecological metagenomes</taxon>
    </lineage>
</organism>
<evidence type="ECO:0000313" key="7">
    <source>
        <dbReference type="EMBL" id="OIR15999.1"/>
    </source>
</evidence>
<feature type="transmembrane region" description="Helical" evidence="6">
    <location>
        <begin position="34"/>
        <end position="56"/>
    </location>
</feature>
<evidence type="ECO:0000256" key="5">
    <source>
        <dbReference type="ARBA" id="ARBA00023136"/>
    </source>
</evidence>
<feature type="transmembrane region" description="Helical" evidence="6">
    <location>
        <begin position="7"/>
        <end position="28"/>
    </location>
</feature>
<name>A0A1J5T580_9ZZZZ</name>
<dbReference type="InterPro" id="IPR037294">
    <property type="entry name" value="ABC_BtuC-like"/>
</dbReference>
<dbReference type="GO" id="GO:0043190">
    <property type="term" value="C:ATP-binding cassette (ABC) transporter complex"/>
    <property type="evidence" value="ECO:0007669"/>
    <property type="project" value="InterPro"/>
</dbReference>
<feature type="transmembrane region" description="Helical" evidence="6">
    <location>
        <begin position="227"/>
        <end position="244"/>
    </location>
</feature>
<keyword evidence="3 6" id="KW-0812">Transmembrane</keyword>
<comment type="subcellular location">
    <subcellularLocation>
        <location evidence="1">Membrane</location>
        <topology evidence="1">Multi-pass membrane protein</topology>
    </subcellularLocation>
</comment>
<keyword evidence="5 6" id="KW-0472">Membrane</keyword>
<dbReference type="GO" id="GO:0010043">
    <property type="term" value="P:response to zinc ion"/>
    <property type="evidence" value="ECO:0007669"/>
    <property type="project" value="TreeGrafter"/>
</dbReference>
<keyword evidence="4 6" id="KW-1133">Transmembrane helix</keyword>
<dbReference type="Pfam" id="PF00950">
    <property type="entry name" value="ABC-3"/>
    <property type="match status" value="1"/>
</dbReference>
<evidence type="ECO:0000256" key="1">
    <source>
        <dbReference type="ARBA" id="ARBA00004141"/>
    </source>
</evidence>
<feature type="transmembrane region" description="Helical" evidence="6">
    <location>
        <begin position="95"/>
        <end position="111"/>
    </location>
</feature>
<accession>A0A1J5T580</accession>
<dbReference type="GO" id="GO:0055085">
    <property type="term" value="P:transmembrane transport"/>
    <property type="evidence" value="ECO:0007669"/>
    <property type="project" value="InterPro"/>
</dbReference>
<gene>
    <name evidence="7" type="ORF">GALL_35030</name>
</gene>
<feature type="transmembrane region" description="Helical" evidence="6">
    <location>
        <begin position="162"/>
        <end position="189"/>
    </location>
</feature>
<sequence length="248" mass="26446">MNSIELDILLPAFIAGLLVLATHIPFGMRVLQRGVIFADLAVAQIAGLGVIIAGLLDLTERQLLVQLIAATSALCGAALLAWIERRLPEVKEACIGLTFVLSATLGILLMSHDVHAGEHLKDLLVGQILWVSNSQLIATAALTAALLAIWKLLRQRLGNFGFYALFAIAITASVQLVGIYLVFASLIVPALATHRHLKRRYLFAFAVGIAGYASGLLLSVWLDLPTGAAIVWAMALSGGVMLSLPKPR</sequence>
<evidence type="ECO:0000256" key="3">
    <source>
        <dbReference type="ARBA" id="ARBA00022692"/>
    </source>
</evidence>
<proteinExistence type="inferred from homology"/>
<dbReference type="SUPFAM" id="SSF81345">
    <property type="entry name" value="ABC transporter involved in vitamin B12 uptake, BtuC"/>
    <property type="match status" value="1"/>
</dbReference>
<evidence type="ECO:0000256" key="4">
    <source>
        <dbReference type="ARBA" id="ARBA00022989"/>
    </source>
</evidence>
<comment type="similarity">
    <text evidence="2">Belongs to the ABC-3 integral membrane protein family.</text>
</comment>
<feature type="transmembrane region" description="Helical" evidence="6">
    <location>
        <begin position="201"/>
        <end position="221"/>
    </location>
</feature>
<feature type="transmembrane region" description="Helical" evidence="6">
    <location>
        <begin position="123"/>
        <end position="150"/>
    </location>
</feature>
<dbReference type="PANTHER" id="PTHR30477">
    <property type="entry name" value="ABC-TRANSPORTER METAL-BINDING PROTEIN"/>
    <property type="match status" value="1"/>
</dbReference>